<proteinExistence type="predicted"/>
<gene>
    <name evidence="1" type="ORF">WA026_004222</name>
</gene>
<keyword evidence="2" id="KW-1185">Reference proteome</keyword>
<name>A0AAW1UE01_9CUCU</name>
<evidence type="ECO:0000313" key="1">
    <source>
        <dbReference type="EMBL" id="KAK9879373.1"/>
    </source>
</evidence>
<comment type="caution">
    <text evidence="1">The sequence shown here is derived from an EMBL/GenBank/DDBJ whole genome shotgun (WGS) entry which is preliminary data.</text>
</comment>
<sequence>MECRKINGCLVPSVSVTYQVSVSGAEQLAAVLTDLRIFDRINQTPRRPQRKSLSQIGRKIGSTIAESVNLNMNVGMVVVNRGWPYSITSKRRNNIHLYR</sequence>
<dbReference type="Proteomes" id="UP001431783">
    <property type="component" value="Unassembled WGS sequence"/>
</dbReference>
<dbReference type="AlphaFoldDB" id="A0AAW1UE01"/>
<evidence type="ECO:0000313" key="2">
    <source>
        <dbReference type="Proteomes" id="UP001431783"/>
    </source>
</evidence>
<organism evidence="1 2">
    <name type="scientific">Henosepilachna vigintioctopunctata</name>
    <dbReference type="NCBI Taxonomy" id="420089"/>
    <lineage>
        <taxon>Eukaryota</taxon>
        <taxon>Metazoa</taxon>
        <taxon>Ecdysozoa</taxon>
        <taxon>Arthropoda</taxon>
        <taxon>Hexapoda</taxon>
        <taxon>Insecta</taxon>
        <taxon>Pterygota</taxon>
        <taxon>Neoptera</taxon>
        <taxon>Endopterygota</taxon>
        <taxon>Coleoptera</taxon>
        <taxon>Polyphaga</taxon>
        <taxon>Cucujiformia</taxon>
        <taxon>Coccinelloidea</taxon>
        <taxon>Coccinellidae</taxon>
        <taxon>Epilachninae</taxon>
        <taxon>Epilachnini</taxon>
        <taxon>Henosepilachna</taxon>
    </lineage>
</organism>
<reference evidence="1 2" key="1">
    <citation type="submission" date="2023-03" db="EMBL/GenBank/DDBJ databases">
        <title>Genome insight into feeding habits of ladybird beetles.</title>
        <authorList>
            <person name="Li H.-S."/>
            <person name="Huang Y.-H."/>
            <person name="Pang H."/>
        </authorList>
    </citation>
    <scope>NUCLEOTIDE SEQUENCE [LARGE SCALE GENOMIC DNA]</scope>
    <source>
        <strain evidence="1">SYSU_2023b</strain>
        <tissue evidence="1">Whole body</tissue>
    </source>
</reference>
<protein>
    <submittedName>
        <fullName evidence="1">Uncharacterized protein</fullName>
    </submittedName>
</protein>
<accession>A0AAW1UE01</accession>
<dbReference type="EMBL" id="JARQZJ010000061">
    <property type="protein sequence ID" value="KAK9879373.1"/>
    <property type="molecule type" value="Genomic_DNA"/>
</dbReference>